<reference evidence="1 2" key="1">
    <citation type="submission" date="2019-04" db="EMBL/GenBank/DDBJ databases">
        <title>Pedobacter sp. RP-1-16 sp. nov., isolated from Arctic soil.</title>
        <authorList>
            <person name="Dahal R.H."/>
            <person name="Kim D.-U."/>
        </authorList>
    </citation>
    <scope>NUCLEOTIDE SEQUENCE [LARGE SCALE GENOMIC DNA]</scope>
    <source>
        <strain evidence="1 2">RP-1-16</strain>
    </source>
</reference>
<accession>A0A4U1GH97</accession>
<dbReference type="EMBL" id="SWDX01000002">
    <property type="protein sequence ID" value="TKC63561.1"/>
    <property type="molecule type" value="Genomic_DNA"/>
</dbReference>
<protein>
    <submittedName>
        <fullName evidence="1">Uncharacterized protein</fullName>
    </submittedName>
</protein>
<name>A0A4U1GH97_9SPHI</name>
<dbReference type="Proteomes" id="UP000309594">
    <property type="component" value="Unassembled WGS sequence"/>
</dbReference>
<proteinExistence type="predicted"/>
<dbReference type="AlphaFoldDB" id="A0A4U1GH97"/>
<gene>
    <name evidence="1" type="ORF">FBD94_04160</name>
</gene>
<evidence type="ECO:0000313" key="1">
    <source>
        <dbReference type="EMBL" id="TKC63561.1"/>
    </source>
</evidence>
<sequence length="101" mass="11224">MVYDFGAIDNVQPLRPESLFELLKTEFPAYVNEQLGSNLAVEFAHVADIVNISFPEIIDGNAYTITVGDSSLELTDHTTDGTYNTELLEQHLMEFLTLKAG</sequence>
<evidence type="ECO:0000313" key="2">
    <source>
        <dbReference type="Proteomes" id="UP000309594"/>
    </source>
</evidence>
<comment type="caution">
    <text evidence="1">The sequence shown here is derived from an EMBL/GenBank/DDBJ whole genome shotgun (WGS) entry which is preliminary data.</text>
</comment>
<organism evidence="1 2">
    <name type="scientific">Pedobacter hiemivivus</name>
    <dbReference type="NCBI Taxonomy" id="2530454"/>
    <lineage>
        <taxon>Bacteria</taxon>
        <taxon>Pseudomonadati</taxon>
        <taxon>Bacteroidota</taxon>
        <taxon>Sphingobacteriia</taxon>
        <taxon>Sphingobacteriales</taxon>
        <taxon>Sphingobacteriaceae</taxon>
        <taxon>Pedobacter</taxon>
    </lineage>
</organism>